<dbReference type="EMBL" id="FMYV01000009">
    <property type="protein sequence ID" value="SDC83230.1"/>
    <property type="molecule type" value="Genomic_DNA"/>
</dbReference>
<dbReference type="SUPFAM" id="SSF55729">
    <property type="entry name" value="Acyl-CoA N-acyltransferases (Nat)"/>
    <property type="match status" value="1"/>
</dbReference>
<dbReference type="InterPro" id="IPR000182">
    <property type="entry name" value="GNAT_dom"/>
</dbReference>
<dbReference type="GO" id="GO:0016747">
    <property type="term" value="F:acyltransferase activity, transferring groups other than amino-acyl groups"/>
    <property type="evidence" value="ECO:0007669"/>
    <property type="project" value="InterPro"/>
</dbReference>
<dbReference type="InterPro" id="IPR051531">
    <property type="entry name" value="N-acetyltransferase"/>
</dbReference>
<proteinExistence type="predicted"/>
<gene>
    <name evidence="3" type="ORF">E4650_09545</name>
    <name evidence="2" type="ORF">SAMN04488588_1888</name>
</gene>
<reference evidence="2 4" key="1">
    <citation type="submission" date="2016-10" db="EMBL/GenBank/DDBJ databases">
        <authorList>
            <person name="de Groot N.N."/>
        </authorList>
    </citation>
    <scope>NUCLEOTIDE SEQUENCE [LARGE SCALE GENOMIC DNA]</scope>
    <source>
        <strain evidence="2 4">WG14</strain>
    </source>
</reference>
<dbReference type="Proteomes" id="UP000199322">
    <property type="component" value="Unassembled WGS sequence"/>
</dbReference>
<reference evidence="3 5" key="2">
    <citation type="submission" date="2019-04" db="EMBL/GenBank/DDBJ databases">
        <title>Draft genome sequence data and analysis of a Fermenting Bacterium, Geotoga petraea strain HO-Geo1, isolated from heavy-oil petroleum reservoir in Russia.</title>
        <authorList>
            <person name="Grouzdev D.S."/>
            <person name="Semenova E.M."/>
            <person name="Sokolova D.S."/>
            <person name="Tourova T.P."/>
            <person name="Poltaraus A.B."/>
            <person name="Nazina T.N."/>
        </authorList>
    </citation>
    <scope>NUCLEOTIDE SEQUENCE [LARGE SCALE GENOMIC DNA]</scope>
    <source>
        <strain evidence="3 5">HO-Geo1</strain>
    </source>
</reference>
<evidence type="ECO:0000313" key="4">
    <source>
        <dbReference type="Proteomes" id="UP000199322"/>
    </source>
</evidence>
<dbReference type="RefSeq" id="WP_091405250.1">
    <property type="nucleotide sequence ID" value="NZ_FMYV01000009.1"/>
</dbReference>
<protein>
    <submittedName>
        <fullName evidence="2">Acetyltransferase (GNAT) domain-containing protein</fullName>
    </submittedName>
    <submittedName>
        <fullName evidence="3">N-acetyltransferase</fullName>
    </submittedName>
</protein>
<keyword evidence="2" id="KW-0808">Transferase</keyword>
<evidence type="ECO:0000313" key="2">
    <source>
        <dbReference type="EMBL" id="SDC83230.1"/>
    </source>
</evidence>
<sequence>MNLVENKKVKLICLDFKEWKMLLKSPEKLEIKYNLSQSRNQESKIIQEVMLDILDKINMGLMNYKDHTTCAIVYNPENRIVGTISLKGKMNQKIFSDYYEIGYGINKNYWNLGIMTNAINLFLKIIRENLNITKLIAETDIENIGSQKVLRKNDFKKVQAKRNSLFFILEK</sequence>
<dbReference type="STRING" id="28234.SAMN04488588_1888"/>
<evidence type="ECO:0000259" key="1">
    <source>
        <dbReference type="PROSITE" id="PS51186"/>
    </source>
</evidence>
<name>A0A1G6PSM4_9BACT</name>
<dbReference type="Pfam" id="PF13302">
    <property type="entry name" value="Acetyltransf_3"/>
    <property type="match status" value="1"/>
</dbReference>
<evidence type="ECO:0000313" key="5">
    <source>
        <dbReference type="Proteomes" id="UP000297288"/>
    </source>
</evidence>
<dbReference type="Gene3D" id="3.40.630.30">
    <property type="match status" value="1"/>
</dbReference>
<accession>A0A1G6PSM4</accession>
<dbReference type="AlphaFoldDB" id="A0A1G6PSM4"/>
<organism evidence="2 4">
    <name type="scientific">Geotoga petraea</name>
    <dbReference type="NCBI Taxonomy" id="28234"/>
    <lineage>
        <taxon>Bacteria</taxon>
        <taxon>Thermotogati</taxon>
        <taxon>Thermotogota</taxon>
        <taxon>Thermotogae</taxon>
        <taxon>Petrotogales</taxon>
        <taxon>Petrotogaceae</taxon>
        <taxon>Geotoga</taxon>
    </lineage>
</organism>
<dbReference type="Proteomes" id="UP000297288">
    <property type="component" value="Unassembled WGS sequence"/>
</dbReference>
<dbReference type="PROSITE" id="PS51186">
    <property type="entry name" value="GNAT"/>
    <property type="match status" value="1"/>
</dbReference>
<dbReference type="PANTHER" id="PTHR43792">
    <property type="entry name" value="GNAT FAMILY, PUTATIVE (AFU_ORTHOLOGUE AFUA_3G00765)-RELATED-RELATED"/>
    <property type="match status" value="1"/>
</dbReference>
<dbReference type="EMBL" id="SRME01000007">
    <property type="protein sequence ID" value="TGG86880.1"/>
    <property type="molecule type" value="Genomic_DNA"/>
</dbReference>
<keyword evidence="4" id="KW-1185">Reference proteome</keyword>
<dbReference type="OrthoDB" id="9785602at2"/>
<feature type="domain" description="N-acetyltransferase" evidence="1">
    <location>
        <begin position="29"/>
        <end position="171"/>
    </location>
</feature>
<dbReference type="InterPro" id="IPR016181">
    <property type="entry name" value="Acyl_CoA_acyltransferase"/>
</dbReference>
<evidence type="ECO:0000313" key="3">
    <source>
        <dbReference type="EMBL" id="TGG86880.1"/>
    </source>
</evidence>